<dbReference type="InterPro" id="IPR000847">
    <property type="entry name" value="LysR_HTH_N"/>
</dbReference>
<evidence type="ECO:0000256" key="1">
    <source>
        <dbReference type="ARBA" id="ARBA00009437"/>
    </source>
</evidence>
<dbReference type="PROSITE" id="PS50931">
    <property type="entry name" value="HTH_LYSR"/>
    <property type="match status" value="1"/>
</dbReference>
<name>A0A859QEG8_9HYPH</name>
<dbReference type="InterPro" id="IPR036388">
    <property type="entry name" value="WH-like_DNA-bd_sf"/>
</dbReference>
<gene>
    <name evidence="6" type="ORF">FKV68_17960</name>
</gene>
<dbReference type="InterPro" id="IPR058163">
    <property type="entry name" value="LysR-type_TF_proteobact-type"/>
</dbReference>
<organism evidence="6 7">
    <name type="scientific">Sinorhizobium mexicanum</name>
    <dbReference type="NCBI Taxonomy" id="375549"/>
    <lineage>
        <taxon>Bacteria</taxon>
        <taxon>Pseudomonadati</taxon>
        <taxon>Pseudomonadota</taxon>
        <taxon>Alphaproteobacteria</taxon>
        <taxon>Hyphomicrobiales</taxon>
        <taxon>Rhizobiaceae</taxon>
        <taxon>Sinorhizobium/Ensifer group</taxon>
        <taxon>Sinorhizobium</taxon>
    </lineage>
</organism>
<dbReference type="Pfam" id="PF00126">
    <property type="entry name" value="HTH_1"/>
    <property type="match status" value="1"/>
</dbReference>
<sequence length="321" mass="34518">MSRLSVNRSGEMEVFARAVELGGFSSAARHFRMTPSAVSKLVLRLEERLGVRLVNRSTRRLQLTPEGSAFYERTARILADIEEAERCAAGGEMPTGRVRLNVSASFATHILMPLLPEFRGRFPAVSLDIVQTDAVVDLIEAHADIAIRSGPLKSSALIARKLGTTRMVIVAAPSYLDQYGTPSTIEELEGHNRLGFCYARAVDGWPIRSDGETIILPASGMLQVSDGEGLRHLALAGAGLARLAEFTVRADIDAGRLVPVLEDFNPGDLEEIHAVFLGQGGALPARIRAVLDFLGRNARVAPEPVGRASDHPSAPPQSAAI</sequence>
<dbReference type="GO" id="GO:0006351">
    <property type="term" value="P:DNA-templated transcription"/>
    <property type="evidence" value="ECO:0007669"/>
    <property type="project" value="TreeGrafter"/>
</dbReference>
<proteinExistence type="inferred from homology"/>
<dbReference type="SUPFAM" id="SSF53850">
    <property type="entry name" value="Periplasmic binding protein-like II"/>
    <property type="match status" value="1"/>
</dbReference>
<dbReference type="RefSeq" id="WP_180939084.1">
    <property type="nucleotide sequence ID" value="NZ_CP041238.1"/>
</dbReference>
<dbReference type="KEGG" id="emx:FKV68_17960"/>
<dbReference type="AlphaFoldDB" id="A0A859QEG8"/>
<reference evidence="6 7" key="1">
    <citation type="submission" date="2019-06" db="EMBL/GenBank/DDBJ databases">
        <title>Complete genome sequence of Ensifer mexicanus ITTG R7 isolated from nodules of Acacia angustissima (Mill.) Kuntze.</title>
        <authorList>
            <person name="Rincon-Rosales R."/>
            <person name="Rogel M.A."/>
            <person name="Guerrero G."/>
            <person name="Rincon-Molina C.I."/>
            <person name="Lopez-Lopez A."/>
            <person name="Martinez-Romero E."/>
        </authorList>
    </citation>
    <scope>NUCLEOTIDE SEQUENCE [LARGE SCALE GENOMIC DNA]</scope>
    <source>
        <strain evidence="6 7">ITTG R7</strain>
    </source>
</reference>
<dbReference type="Gene3D" id="3.40.190.290">
    <property type="match status" value="1"/>
</dbReference>
<evidence type="ECO:0000259" key="5">
    <source>
        <dbReference type="PROSITE" id="PS50931"/>
    </source>
</evidence>
<dbReference type="SUPFAM" id="SSF46785">
    <property type="entry name" value="Winged helix' DNA-binding domain"/>
    <property type="match status" value="1"/>
</dbReference>
<feature type="domain" description="HTH lysR-type" evidence="5">
    <location>
        <begin position="12"/>
        <end position="64"/>
    </location>
</feature>
<evidence type="ECO:0000313" key="6">
    <source>
        <dbReference type="EMBL" id="QLL63192.1"/>
    </source>
</evidence>
<dbReference type="InterPro" id="IPR005119">
    <property type="entry name" value="LysR_subst-bd"/>
</dbReference>
<evidence type="ECO:0000256" key="2">
    <source>
        <dbReference type="ARBA" id="ARBA00023015"/>
    </source>
</evidence>
<dbReference type="PANTHER" id="PTHR30537:SF71">
    <property type="entry name" value="TRANSCRIPTIONAL REGULATORY PROTEIN"/>
    <property type="match status" value="1"/>
</dbReference>
<evidence type="ECO:0000256" key="3">
    <source>
        <dbReference type="ARBA" id="ARBA00023125"/>
    </source>
</evidence>
<dbReference type="Proteomes" id="UP000510721">
    <property type="component" value="Chromosome"/>
</dbReference>
<evidence type="ECO:0000313" key="7">
    <source>
        <dbReference type="Proteomes" id="UP000510721"/>
    </source>
</evidence>
<comment type="similarity">
    <text evidence="1">Belongs to the LysR transcriptional regulatory family.</text>
</comment>
<accession>A0A859QEG8</accession>
<dbReference type="InterPro" id="IPR036390">
    <property type="entry name" value="WH_DNA-bd_sf"/>
</dbReference>
<dbReference type="GO" id="GO:0043565">
    <property type="term" value="F:sequence-specific DNA binding"/>
    <property type="evidence" value="ECO:0007669"/>
    <property type="project" value="TreeGrafter"/>
</dbReference>
<dbReference type="FunFam" id="1.10.10.10:FF:000001">
    <property type="entry name" value="LysR family transcriptional regulator"/>
    <property type="match status" value="1"/>
</dbReference>
<keyword evidence="7" id="KW-1185">Reference proteome</keyword>
<dbReference type="EMBL" id="CP041238">
    <property type="protein sequence ID" value="QLL63192.1"/>
    <property type="molecule type" value="Genomic_DNA"/>
</dbReference>
<keyword evidence="3" id="KW-0238">DNA-binding</keyword>
<dbReference type="GO" id="GO:0003700">
    <property type="term" value="F:DNA-binding transcription factor activity"/>
    <property type="evidence" value="ECO:0007669"/>
    <property type="project" value="InterPro"/>
</dbReference>
<keyword evidence="2" id="KW-0805">Transcription regulation</keyword>
<dbReference type="PANTHER" id="PTHR30537">
    <property type="entry name" value="HTH-TYPE TRANSCRIPTIONAL REGULATOR"/>
    <property type="match status" value="1"/>
</dbReference>
<evidence type="ECO:0000256" key="4">
    <source>
        <dbReference type="ARBA" id="ARBA00023163"/>
    </source>
</evidence>
<protein>
    <submittedName>
        <fullName evidence="6">LysR family transcriptional regulator</fullName>
    </submittedName>
</protein>
<dbReference type="Pfam" id="PF03466">
    <property type="entry name" value="LysR_substrate"/>
    <property type="match status" value="1"/>
</dbReference>
<keyword evidence="4" id="KW-0804">Transcription</keyword>
<dbReference type="Gene3D" id="1.10.10.10">
    <property type="entry name" value="Winged helix-like DNA-binding domain superfamily/Winged helix DNA-binding domain"/>
    <property type="match status" value="1"/>
</dbReference>